<name>A0A7Y9IQ33_9BURK</name>
<protein>
    <submittedName>
        <fullName evidence="5">Magnesium chelatase family protein</fullName>
    </submittedName>
</protein>
<dbReference type="InterPro" id="IPR000523">
    <property type="entry name" value="Mg_chelatse_chII-like_cat_dom"/>
</dbReference>
<dbReference type="GO" id="GO:0005524">
    <property type="term" value="F:ATP binding"/>
    <property type="evidence" value="ECO:0007669"/>
    <property type="project" value="UniProtKB-KW"/>
</dbReference>
<dbReference type="EMBL" id="JACBYR010000001">
    <property type="protein sequence ID" value="NYE80883.1"/>
    <property type="molecule type" value="Genomic_DNA"/>
</dbReference>
<evidence type="ECO:0000313" key="5">
    <source>
        <dbReference type="EMBL" id="NYE80883.1"/>
    </source>
</evidence>
<dbReference type="Proteomes" id="UP000542125">
    <property type="component" value="Unassembled WGS sequence"/>
</dbReference>
<dbReference type="PANTHER" id="PTHR32039:SF7">
    <property type="entry name" value="COMPETENCE PROTEIN COMM"/>
    <property type="match status" value="1"/>
</dbReference>
<dbReference type="GO" id="GO:0003677">
    <property type="term" value="F:DNA binding"/>
    <property type="evidence" value="ECO:0007669"/>
    <property type="project" value="InterPro"/>
</dbReference>
<dbReference type="Gene3D" id="3.30.230.10">
    <property type="match status" value="1"/>
</dbReference>
<evidence type="ECO:0000256" key="1">
    <source>
        <dbReference type="ARBA" id="ARBA00006354"/>
    </source>
</evidence>
<feature type="domain" description="MCM C-terminal AAA(+) ATPase" evidence="4">
    <location>
        <begin position="299"/>
        <end position="396"/>
    </location>
</feature>
<evidence type="ECO:0000313" key="6">
    <source>
        <dbReference type="Proteomes" id="UP000542125"/>
    </source>
</evidence>
<dbReference type="AlphaFoldDB" id="A0A7Y9IQ33"/>
<dbReference type="InterPro" id="IPR027417">
    <property type="entry name" value="P-loop_NTPase"/>
</dbReference>
<proteinExistence type="inferred from homology"/>
<sequence length="512" mass="53403">MTLSVIASCALAGLDAPAVRVEVHLAAGLPAFSVVGLADTEVRESRERVRAAIANAGFEFPAGRLIVNLAPADLPKESGRFDLPIAIGVLLASGQIGLPELAPGRRAAAMASSLSRLVMAGELSLTGALVPIAGALAIALAVARRQPDAELIMPAASAAEAARVPDLHVVGAATLADVVSHLAGTAVLPRAKPARVDKAPAPPCLSDVRGQTAACRALEVAAAGGHSLLLVGAPGTGKSMLAQRLGGLLPPLAGHIALEAAALASLSRTQAPPYGARPFRSPHHSTTSVALVGGGSRPQPGEISLAHHGVLFLDELPEFNRQALEALREPLETGKVAIARARHRTEYPARFQLIAAMNPCRCGWHGHATRKCQCTPDQVVAYRNRISGPILDRIDMQVDVPSLGAAWVDASAGQRSADVAERVAAALAIQEKRQGGSNATLDTSGTDRHCTTDPAARELWKESMINLNWSARSAHRVLRVARTVADLAGARKINAVHLSEAVQYRRPGEQPR</sequence>
<comment type="similarity">
    <text evidence="1">Belongs to the Mg-chelatase subunits D/I family. ComM subfamily.</text>
</comment>
<keyword evidence="2" id="KW-0547">Nucleotide-binding</keyword>
<comment type="caution">
    <text evidence="5">The sequence shown here is derived from an EMBL/GenBank/DDBJ whole genome shotgun (WGS) entry which is preliminary data.</text>
</comment>
<dbReference type="NCBIfam" id="TIGR00368">
    <property type="entry name" value="YifB family Mg chelatase-like AAA ATPase"/>
    <property type="match status" value="1"/>
</dbReference>
<dbReference type="InterPro" id="IPR003593">
    <property type="entry name" value="AAA+_ATPase"/>
</dbReference>
<organism evidence="5 6">
    <name type="scientific">Pigmentiphaga litoralis</name>
    <dbReference type="NCBI Taxonomy" id="516702"/>
    <lineage>
        <taxon>Bacteria</taxon>
        <taxon>Pseudomonadati</taxon>
        <taxon>Pseudomonadota</taxon>
        <taxon>Betaproteobacteria</taxon>
        <taxon>Burkholderiales</taxon>
        <taxon>Alcaligenaceae</taxon>
        <taxon>Pigmentiphaga</taxon>
    </lineage>
</organism>
<dbReference type="InterPro" id="IPR045006">
    <property type="entry name" value="CHLI-like"/>
</dbReference>
<evidence type="ECO:0000259" key="4">
    <source>
        <dbReference type="PROSITE" id="PS50051"/>
    </source>
</evidence>
<dbReference type="Gene3D" id="3.40.50.300">
    <property type="entry name" value="P-loop containing nucleotide triphosphate hydrolases"/>
    <property type="match status" value="1"/>
</dbReference>
<dbReference type="PRINTS" id="PR01657">
    <property type="entry name" value="MCMFAMILY"/>
</dbReference>
<dbReference type="InterPro" id="IPR020568">
    <property type="entry name" value="Ribosomal_Su5_D2-typ_SF"/>
</dbReference>
<dbReference type="RefSeq" id="WP_179582389.1">
    <property type="nucleotide sequence ID" value="NZ_JACBYR010000001.1"/>
</dbReference>
<keyword evidence="3" id="KW-0067">ATP-binding</keyword>
<dbReference type="InterPro" id="IPR004482">
    <property type="entry name" value="Mg_chelat-rel"/>
</dbReference>
<gene>
    <name evidence="5" type="ORF">FHW18_000154</name>
</gene>
<dbReference type="SUPFAM" id="SSF54211">
    <property type="entry name" value="Ribosomal protein S5 domain 2-like"/>
    <property type="match status" value="1"/>
</dbReference>
<dbReference type="Pfam" id="PF01078">
    <property type="entry name" value="Mg_chelatase"/>
    <property type="match status" value="1"/>
</dbReference>
<evidence type="ECO:0000256" key="2">
    <source>
        <dbReference type="ARBA" id="ARBA00022741"/>
    </source>
</evidence>
<dbReference type="InterPro" id="IPR025158">
    <property type="entry name" value="Mg_chelat-rel_C"/>
</dbReference>
<reference evidence="5 6" key="1">
    <citation type="submission" date="2020-07" db="EMBL/GenBank/DDBJ databases">
        <title>Genomic Encyclopedia of Type Strains, Phase IV (KMG-V): Genome sequencing to study the core and pangenomes of soil and plant-associated prokaryotes.</title>
        <authorList>
            <person name="Whitman W."/>
        </authorList>
    </citation>
    <scope>NUCLEOTIDE SEQUENCE [LARGE SCALE GENOMIC DNA]</scope>
    <source>
        <strain evidence="5 6">SAS40</strain>
    </source>
</reference>
<dbReference type="PANTHER" id="PTHR32039">
    <property type="entry name" value="MAGNESIUM-CHELATASE SUBUNIT CHLI"/>
    <property type="match status" value="1"/>
</dbReference>
<dbReference type="SMART" id="SM00382">
    <property type="entry name" value="AAA"/>
    <property type="match status" value="1"/>
</dbReference>
<dbReference type="PROSITE" id="PS50051">
    <property type="entry name" value="MCM_2"/>
    <property type="match status" value="1"/>
</dbReference>
<evidence type="ECO:0000256" key="3">
    <source>
        <dbReference type="ARBA" id="ARBA00022840"/>
    </source>
</evidence>
<dbReference type="Pfam" id="PF13541">
    <property type="entry name" value="ChlI"/>
    <property type="match status" value="1"/>
</dbReference>
<dbReference type="Pfam" id="PF13335">
    <property type="entry name" value="Mg_chelatase_C"/>
    <property type="match status" value="1"/>
</dbReference>
<keyword evidence="6" id="KW-1185">Reference proteome</keyword>
<accession>A0A7Y9IQ33</accession>
<dbReference type="InterPro" id="IPR014721">
    <property type="entry name" value="Ribsml_uS5_D2-typ_fold_subgr"/>
</dbReference>
<dbReference type="SUPFAM" id="SSF52540">
    <property type="entry name" value="P-loop containing nucleoside triphosphate hydrolases"/>
    <property type="match status" value="1"/>
</dbReference>
<dbReference type="InterPro" id="IPR001208">
    <property type="entry name" value="MCM_dom"/>
</dbReference>